<keyword evidence="1" id="KW-0812">Transmembrane</keyword>
<protein>
    <submittedName>
        <fullName evidence="2">Uncharacterized protein</fullName>
    </submittedName>
</protein>
<evidence type="ECO:0000256" key="1">
    <source>
        <dbReference type="SAM" id="Phobius"/>
    </source>
</evidence>
<name>A0ABV3LPL9_9ACTN</name>
<keyword evidence="1" id="KW-0472">Membrane</keyword>
<dbReference type="RefSeq" id="WP_359775124.1">
    <property type="nucleotide sequence ID" value="NZ_JBEYRR010000002.1"/>
</dbReference>
<evidence type="ECO:0000313" key="3">
    <source>
        <dbReference type="Proteomes" id="UP001553843"/>
    </source>
</evidence>
<dbReference type="EMBL" id="JBEYRS010000002">
    <property type="protein sequence ID" value="MEW2361402.1"/>
    <property type="molecule type" value="Genomic_DNA"/>
</dbReference>
<reference evidence="2 3" key="1">
    <citation type="submission" date="2024-06" db="EMBL/GenBank/DDBJ databases">
        <title>The Natural Products Discovery Center: Release of the First 8490 Sequenced Strains for Exploring Actinobacteria Biosynthetic Diversity.</title>
        <authorList>
            <person name="Kalkreuter E."/>
            <person name="Kautsar S.A."/>
            <person name="Yang D."/>
            <person name="Bader C.D."/>
            <person name="Teijaro C.N."/>
            <person name="Fluegel L."/>
            <person name="Davis C.M."/>
            <person name="Simpson J.R."/>
            <person name="Lauterbach L."/>
            <person name="Steele A.D."/>
            <person name="Gui C."/>
            <person name="Meng S."/>
            <person name="Li G."/>
            <person name="Viehrig K."/>
            <person name="Ye F."/>
            <person name="Su P."/>
            <person name="Kiefer A.F."/>
            <person name="Nichols A."/>
            <person name="Cepeda A.J."/>
            <person name="Yan W."/>
            <person name="Fan B."/>
            <person name="Jiang Y."/>
            <person name="Adhikari A."/>
            <person name="Zheng C.-J."/>
            <person name="Schuster L."/>
            <person name="Cowan T.M."/>
            <person name="Smanski M.J."/>
            <person name="Chevrette M.G."/>
            <person name="De Carvalho L.P.S."/>
            <person name="Shen B."/>
        </authorList>
    </citation>
    <scope>NUCLEOTIDE SEQUENCE [LARGE SCALE GENOMIC DNA]</scope>
    <source>
        <strain evidence="2 3">NPDC047833</strain>
    </source>
</reference>
<feature type="transmembrane region" description="Helical" evidence="1">
    <location>
        <begin position="12"/>
        <end position="36"/>
    </location>
</feature>
<proteinExistence type="predicted"/>
<organism evidence="2 3">
    <name type="scientific">Streptomyces huasconensis</name>
    <dbReference type="NCBI Taxonomy" id="1854574"/>
    <lineage>
        <taxon>Bacteria</taxon>
        <taxon>Bacillati</taxon>
        <taxon>Actinomycetota</taxon>
        <taxon>Actinomycetes</taxon>
        <taxon>Kitasatosporales</taxon>
        <taxon>Streptomycetaceae</taxon>
        <taxon>Streptomyces</taxon>
    </lineage>
</organism>
<evidence type="ECO:0000313" key="2">
    <source>
        <dbReference type="EMBL" id="MEW2361402.1"/>
    </source>
</evidence>
<dbReference type="Proteomes" id="UP001553843">
    <property type="component" value="Unassembled WGS sequence"/>
</dbReference>
<comment type="caution">
    <text evidence="2">The sequence shown here is derived from an EMBL/GenBank/DDBJ whole genome shotgun (WGS) entry which is preliminary data.</text>
</comment>
<accession>A0ABV3LPL9</accession>
<sequence length="53" mass="5773">MPPDQFGEGPLWRYLLIVGGGLLALGVLAPAAFLMFRKPGWVHPEHRPSHPAA</sequence>
<keyword evidence="3" id="KW-1185">Reference proteome</keyword>
<gene>
    <name evidence="2" type="ORF">AB0887_05420</name>
</gene>
<keyword evidence="1" id="KW-1133">Transmembrane helix</keyword>